<dbReference type="AlphaFoldDB" id="A0A1S2NWR5"/>
<comment type="caution">
    <text evidence="3">The sequence shown here is derived from an EMBL/GenBank/DDBJ whole genome shotgun (WGS) entry which is preliminary data.</text>
</comment>
<keyword evidence="4" id="KW-1185">Reference proteome</keyword>
<gene>
    <name evidence="3" type="ORF">BIV24_27905</name>
</gene>
<evidence type="ECO:0000313" key="3">
    <source>
        <dbReference type="EMBL" id="OIJ85646.1"/>
    </source>
</evidence>
<keyword evidence="2" id="KW-1133">Transmembrane helix</keyword>
<name>A0A1S2NWR5_9ACTN</name>
<sequence>MQRVLHTAGEGALAHPAGQPEVGGRRIAPWAAIVPAAVGGLGATAFWAPVLLSWFGVGGSAGFSGGGWEVLARVCNAPGMLWGPLVLVLTYVCYVRRC</sequence>
<reference evidence="3 4" key="1">
    <citation type="submission" date="2016-10" db="EMBL/GenBank/DDBJ databases">
        <title>Genome sequence of Streptomyces sp. MUSC 93.</title>
        <authorList>
            <person name="Lee L.-H."/>
            <person name="Ser H.-L."/>
            <person name="Law J.W.-F."/>
        </authorList>
    </citation>
    <scope>NUCLEOTIDE SEQUENCE [LARGE SCALE GENOMIC DNA]</scope>
    <source>
        <strain evidence="3 4">MUSC 93</strain>
    </source>
</reference>
<feature type="transmembrane region" description="Helical" evidence="2">
    <location>
        <begin position="30"/>
        <end position="57"/>
    </location>
</feature>
<evidence type="ECO:0000256" key="2">
    <source>
        <dbReference type="SAM" id="Phobius"/>
    </source>
</evidence>
<organism evidence="3 4">
    <name type="scientific">Streptomyces colonosanans</name>
    <dbReference type="NCBI Taxonomy" id="1428652"/>
    <lineage>
        <taxon>Bacteria</taxon>
        <taxon>Bacillati</taxon>
        <taxon>Actinomycetota</taxon>
        <taxon>Actinomycetes</taxon>
        <taxon>Kitasatosporales</taxon>
        <taxon>Streptomycetaceae</taxon>
        <taxon>Streptomyces</taxon>
    </lineage>
</organism>
<evidence type="ECO:0000256" key="1">
    <source>
        <dbReference type="SAM" id="MobiDB-lite"/>
    </source>
</evidence>
<evidence type="ECO:0000313" key="4">
    <source>
        <dbReference type="Proteomes" id="UP000179935"/>
    </source>
</evidence>
<accession>A0A1S2NWR5</accession>
<dbReference type="EMBL" id="MLYP01000085">
    <property type="protein sequence ID" value="OIJ85646.1"/>
    <property type="molecule type" value="Genomic_DNA"/>
</dbReference>
<proteinExistence type="predicted"/>
<dbReference type="Proteomes" id="UP000179935">
    <property type="component" value="Unassembled WGS sequence"/>
</dbReference>
<protein>
    <submittedName>
        <fullName evidence="3">Uncharacterized protein</fullName>
    </submittedName>
</protein>
<feature type="transmembrane region" description="Helical" evidence="2">
    <location>
        <begin position="77"/>
        <end position="95"/>
    </location>
</feature>
<keyword evidence="2" id="KW-0812">Transmembrane</keyword>
<keyword evidence="2" id="KW-0472">Membrane</keyword>
<feature type="region of interest" description="Disordered" evidence="1">
    <location>
        <begin position="1"/>
        <end position="20"/>
    </location>
</feature>
<dbReference type="STRING" id="1428652.BIV24_27905"/>